<evidence type="ECO:0000313" key="3">
    <source>
        <dbReference type="Proteomes" id="UP001501729"/>
    </source>
</evidence>
<dbReference type="GeneID" id="68615145"/>
<organism evidence="2 3">
    <name type="scientific">Haladaptatus pallidirubidus</name>
    <dbReference type="NCBI Taxonomy" id="1008152"/>
    <lineage>
        <taxon>Archaea</taxon>
        <taxon>Methanobacteriati</taxon>
        <taxon>Methanobacteriota</taxon>
        <taxon>Stenosarchaea group</taxon>
        <taxon>Halobacteria</taxon>
        <taxon>Halobacteriales</taxon>
        <taxon>Haladaptataceae</taxon>
        <taxon>Haladaptatus</taxon>
    </lineage>
</organism>
<proteinExistence type="predicted"/>
<feature type="coiled-coil region" evidence="1">
    <location>
        <begin position="45"/>
        <end position="72"/>
    </location>
</feature>
<dbReference type="AlphaFoldDB" id="A0AAV3UBU1"/>
<accession>A0AAV3UBU1</accession>
<gene>
    <name evidence="2" type="ORF">GCM10025751_04580</name>
</gene>
<reference evidence="2 3" key="1">
    <citation type="journal article" date="2019" name="Int. J. Syst. Evol. Microbiol.">
        <title>The Global Catalogue of Microorganisms (GCM) 10K type strain sequencing project: providing services to taxonomists for standard genome sequencing and annotation.</title>
        <authorList>
            <consortium name="The Broad Institute Genomics Platform"/>
            <consortium name="The Broad Institute Genome Sequencing Center for Infectious Disease"/>
            <person name="Wu L."/>
            <person name="Ma J."/>
        </authorList>
    </citation>
    <scope>NUCLEOTIDE SEQUENCE [LARGE SCALE GENOMIC DNA]</scope>
    <source>
        <strain evidence="2 3">JCM 17504</strain>
    </source>
</reference>
<dbReference type="Proteomes" id="UP001501729">
    <property type="component" value="Unassembled WGS sequence"/>
</dbReference>
<keyword evidence="1" id="KW-0175">Coiled coil</keyword>
<keyword evidence="3" id="KW-1185">Reference proteome</keyword>
<comment type="caution">
    <text evidence="2">The sequence shown here is derived from an EMBL/GenBank/DDBJ whole genome shotgun (WGS) entry which is preliminary data.</text>
</comment>
<evidence type="ECO:0000256" key="1">
    <source>
        <dbReference type="SAM" id="Coils"/>
    </source>
</evidence>
<sequence>MPRKTETIDLREEFDKIDSELDEIAYEVAKTNAEYDEDETTEQEEATLARELNGLLDRRDQLERELAGVQWAIDQWGAETPTAAETWNEWDKQAWLDQNYETRAQYVRDGRVDDFLDKIEAVETSQNVKDAVESRRSNRIDDDSVTITIGALTTGEFADVQDRTESLRNQMVGMGDDPVVQGAGSIYRTAAGLIDAPPIDADTDLPQKTAVIRETPPHFKEWLEGRVSEFSTPDVDVGNFNERLQRAQEDLETT</sequence>
<protein>
    <submittedName>
        <fullName evidence="2">Uncharacterized protein</fullName>
    </submittedName>
</protein>
<name>A0AAV3UBU1_9EURY</name>
<evidence type="ECO:0000313" key="2">
    <source>
        <dbReference type="EMBL" id="GAA5041876.1"/>
    </source>
</evidence>
<dbReference type="RefSeq" id="WP_227775261.1">
    <property type="nucleotide sequence ID" value="NZ_BAABKX010000001.1"/>
</dbReference>
<dbReference type="EMBL" id="BAABKX010000001">
    <property type="protein sequence ID" value="GAA5041876.1"/>
    <property type="molecule type" value="Genomic_DNA"/>
</dbReference>